<comment type="catalytic activity">
    <reaction evidence="8">
        <text>L-tyrosyl-[protein] + UTP = O-(5'-uridylyl)-L-tyrosyl-[protein] + diphosphate</text>
        <dbReference type="Rhea" id="RHEA:83887"/>
        <dbReference type="Rhea" id="RHEA-COMP:10136"/>
        <dbReference type="Rhea" id="RHEA-COMP:20238"/>
        <dbReference type="ChEBI" id="CHEBI:33019"/>
        <dbReference type="ChEBI" id="CHEBI:46398"/>
        <dbReference type="ChEBI" id="CHEBI:46858"/>
        <dbReference type="ChEBI" id="CHEBI:90602"/>
    </reaction>
</comment>
<dbReference type="GO" id="GO:0000287">
    <property type="term" value="F:magnesium ion binding"/>
    <property type="evidence" value="ECO:0007669"/>
    <property type="project" value="UniProtKB-UniRule"/>
</dbReference>
<dbReference type="InterPro" id="IPR003846">
    <property type="entry name" value="SelO"/>
</dbReference>
<dbReference type="NCBIfam" id="NF000658">
    <property type="entry name" value="PRK00029.1"/>
    <property type="match status" value="1"/>
</dbReference>
<evidence type="ECO:0000256" key="2">
    <source>
        <dbReference type="ARBA" id="ARBA00022679"/>
    </source>
</evidence>
<evidence type="ECO:0000256" key="4">
    <source>
        <dbReference type="ARBA" id="ARBA00022723"/>
    </source>
</evidence>
<comment type="catalytic activity">
    <reaction evidence="8">
        <text>L-histidyl-[protein] + UTP = N(tele)-(5'-uridylyl)-L-histidyl-[protein] + diphosphate</text>
        <dbReference type="Rhea" id="RHEA:83891"/>
        <dbReference type="Rhea" id="RHEA-COMP:9745"/>
        <dbReference type="Rhea" id="RHEA-COMP:20239"/>
        <dbReference type="ChEBI" id="CHEBI:29979"/>
        <dbReference type="ChEBI" id="CHEBI:33019"/>
        <dbReference type="ChEBI" id="CHEBI:46398"/>
        <dbReference type="ChEBI" id="CHEBI:233474"/>
    </reaction>
</comment>
<evidence type="ECO:0000256" key="6">
    <source>
        <dbReference type="ARBA" id="ARBA00022840"/>
    </source>
</evidence>
<evidence type="ECO:0000256" key="7">
    <source>
        <dbReference type="ARBA" id="ARBA00022842"/>
    </source>
</evidence>
<comment type="cofactor">
    <cofactor evidence="8">
        <name>Mg(2+)</name>
        <dbReference type="ChEBI" id="CHEBI:18420"/>
    </cofactor>
    <cofactor evidence="8">
        <name>Mn(2+)</name>
        <dbReference type="ChEBI" id="CHEBI:29035"/>
    </cofactor>
</comment>
<keyword evidence="10" id="KW-1185">Reference proteome</keyword>
<dbReference type="GO" id="GO:0005524">
    <property type="term" value="F:ATP binding"/>
    <property type="evidence" value="ECO:0007669"/>
    <property type="project" value="UniProtKB-UniRule"/>
</dbReference>
<keyword evidence="3 8" id="KW-0548">Nucleotidyltransferase</keyword>
<evidence type="ECO:0000256" key="1">
    <source>
        <dbReference type="ARBA" id="ARBA00009747"/>
    </source>
</evidence>
<organism evidence="9 10">
    <name type="scientific">Gammaproteobacteria bacterium LSUCC0057</name>
    <dbReference type="NCBI Taxonomy" id="2559237"/>
    <lineage>
        <taxon>Bacteria</taxon>
        <taxon>Pseudomonadati</taxon>
        <taxon>Pseudomonadota</taxon>
        <taxon>Gammaproteobacteria</taxon>
        <taxon>Cellvibrionales</taxon>
        <taxon>Porticoccaceae</taxon>
        <taxon>SAR92 clade</taxon>
    </lineage>
</organism>
<feature type="binding site" evidence="8">
    <location>
        <position position="247"/>
    </location>
    <ligand>
        <name>Mg(2+)</name>
        <dbReference type="ChEBI" id="CHEBI:18420"/>
    </ligand>
</feature>
<feature type="binding site" evidence="8">
    <location>
        <position position="109"/>
    </location>
    <ligand>
        <name>ATP</name>
        <dbReference type="ChEBI" id="CHEBI:30616"/>
    </ligand>
</feature>
<evidence type="ECO:0000313" key="10">
    <source>
        <dbReference type="Proteomes" id="UP000298133"/>
    </source>
</evidence>
<feature type="binding site" evidence="8">
    <location>
        <position position="71"/>
    </location>
    <ligand>
        <name>ATP</name>
        <dbReference type="ChEBI" id="CHEBI:30616"/>
    </ligand>
</feature>
<comment type="similarity">
    <text evidence="1 8">Belongs to the SELO family.</text>
</comment>
<dbReference type="EMBL" id="SPIA01000003">
    <property type="protein sequence ID" value="TFH67598.1"/>
    <property type="molecule type" value="Genomic_DNA"/>
</dbReference>
<dbReference type="Proteomes" id="UP000298133">
    <property type="component" value="Unassembled WGS sequence"/>
</dbReference>
<keyword evidence="5 8" id="KW-0547">Nucleotide-binding</keyword>
<comment type="function">
    <text evidence="8">Nucleotidyltransferase involved in the post-translational modification of proteins. It can catalyze the addition of adenosine monophosphate (AMP) or uridine monophosphate (UMP) to a protein, resulting in modifications known as AMPylation and UMPylation.</text>
</comment>
<keyword evidence="2 8" id="KW-0808">Transferase</keyword>
<feature type="binding site" evidence="8">
    <location>
        <position position="68"/>
    </location>
    <ligand>
        <name>ATP</name>
        <dbReference type="ChEBI" id="CHEBI:30616"/>
    </ligand>
</feature>
<comment type="catalytic activity">
    <reaction evidence="8">
        <text>L-seryl-[protein] + ATP = 3-O-(5'-adenylyl)-L-seryl-[protein] + diphosphate</text>
        <dbReference type="Rhea" id="RHEA:58120"/>
        <dbReference type="Rhea" id="RHEA-COMP:9863"/>
        <dbReference type="Rhea" id="RHEA-COMP:15073"/>
        <dbReference type="ChEBI" id="CHEBI:29999"/>
        <dbReference type="ChEBI" id="CHEBI:30616"/>
        <dbReference type="ChEBI" id="CHEBI:33019"/>
        <dbReference type="ChEBI" id="CHEBI:142516"/>
        <dbReference type="EC" id="2.7.7.108"/>
    </reaction>
</comment>
<feature type="binding site" evidence="8">
    <location>
        <position position="108"/>
    </location>
    <ligand>
        <name>ATP</name>
        <dbReference type="ChEBI" id="CHEBI:30616"/>
    </ligand>
</feature>
<accession>A0A4Y8UGQ6</accession>
<name>A0A4Y8UGQ6_9GAMM</name>
<reference evidence="9 10" key="1">
    <citation type="submission" date="2019-03" db="EMBL/GenBank/DDBJ databases">
        <title>Draft genome of Gammaproteobacteria bacterium LSUCC0057, a member of the SAR92 clade.</title>
        <authorList>
            <person name="Lanclos V.C."/>
            <person name="Doiron C."/>
            <person name="Henson M.W."/>
            <person name="Thrash J.C."/>
        </authorList>
    </citation>
    <scope>NUCLEOTIDE SEQUENCE [LARGE SCALE GENOMIC DNA]</scope>
    <source>
        <strain evidence="9 10">LSUCC0057</strain>
    </source>
</reference>
<keyword evidence="6 8" id="KW-0067">ATP-binding</keyword>
<feature type="active site" description="Proton acceptor" evidence="8">
    <location>
        <position position="237"/>
    </location>
</feature>
<feature type="binding site" evidence="8">
    <location>
        <position position="238"/>
    </location>
    <ligand>
        <name>Mg(2+)</name>
        <dbReference type="ChEBI" id="CHEBI:18420"/>
    </ligand>
</feature>
<comment type="catalytic activity">
    <reaction evidence="8">
        <text>L-tyrosyl-[protein] + ATP = O-(5'-adenylyl)-L-tyrosyl-[protein] + diphosphate</text>
        <dbReference type="Rhea" id="RHEA:54288"/>
        <dbReference type="Rhea" id="RHEA-COMP:10136"/>
        <dbReference type="Rhea" id="RHEA-COMP:13846"/>
        <dbReference type="ChEBI" id="CHEBI:30616"/>
        <dbReference type="ChEBI" id="CHEBI:33019"/>
        <dbReference type="ChEBI" id="CHEBI:46858"/>
        <dbReference type="ChEBI" id="CHEBI:83624"/>
        <dbReference type="EC" id="2.7.7.108"/>
    </reaction>
</comment>
<dbReference type="OrthoDB" id="9776281at2"/>
<evidence type="ECO:0000256" key="5">
    <source>
        <dbReference type="ARBA" id="ARBA00022741"/>
    </source>
</evidence>
<comment type="catalytic activity">
    <reaction evidence="8">
        <text>L-seryl-[protein] + UTP = O-(5'-uridylyl)-L-seryl-[protein] + diphosphate</text>
        <dbReference type="Rhea" id="RHEA:64604"/>
        <dbReference type="Rhea" id="RHEA-COMP:9863"/>
        <dbReference type="Rhea" id="RHEA-COMP:16635"/>
        <dbReference type="ChEBI" id="CHEBI:29999"/>
        <dbReference type="ChEBI" id="CHEBI:33019"/>
        <dbReference type="ChEBI" id="CHEBI:46398"/>
        <dbReference type="ChEBI" id="CHEBI:156051"/>
    </reaction>
</comment>
<feature type="binding site" evidence="8">
    <location>
        <position position="247"/>
    </location>
    <ligand>
        <name>ATP</name>
        <dbReference type="ChEBI" id="CHEBI:30616"/>
    </ligand>
</feature>
<comment type="caution">
    <text evidence="9">The sequence shown here is derived from an EMBL/GenBank/DDBJ whole genome shotgun (WGS) entry which is preliminary data.</text>
</comment>
<evidence type="ECO:0000256" key="3">
    <source>
        <dbReference type="ARBA" id="ARBA00022695"/>
    </source>
</evidence>
<feature type="binding site" evidence="8">
    <location>
        <position position="159"/>
    </location>
    <ligand>
        <name>ATP</name>
        <dbReference type="ChEBI" id="CHEBI:30616"/>
    </ligand>
</feature>
<feature type="binding site" evidence="8">
    <location>
        <position position="70"/>
    </location>
    <ligand>
        <name>ATP</name>
        <dbReference type="ChEBI" id="CHEBI:30616"/>
    </ligand>
</feature>
<dbReference type="PANTHER" id="PTHR32057">
    <property type="entry name" value="PROTEIN ADENYLYLTRANSFERASE SELO, MITOCHONDRIAL"/>
    <property type="match status" value="1"/>
</dbReference>
<feature type="binding site" evidence="8">
    <location>
        <position position="96"/>
    </location>
    <ligand>
        <name>ATP</name>
        <dbReference type="ChEBI" id="CHEBI:30616"/>
    </ligand>
</feature>
<dbReference type="HAMAP" id="MF_00692">
    <property type="entry name" value="SelO"/>
    <property type="match status" value="1"/>
</dbReference>
<dbReference type="EC" id="2.7.7.108" evidence="8"/>
<evidence type="ECO:0000256" key="8">
    <source>
        <dbReference type="HAMAP-Rule" id="MF_00692"/>
    </source>
</evidence>
<dbReference type="GO" id="GO:0070733">
    <property type="term" value="F:AMPylase activity"/>
    <property type="evidence" value="ECO:0007669"/>
    <property type="project" value="UniProtKB-EC"/>
</dbReference>
<proteinExistence type="inferred from homology"/>
<dbReference type="EC" id="2.7.7.-" evidence="8"/>
<dbReference type="PANTHER" id="PTHR32057:SF14">
    <property type="entry name" value="PROTEIN ADENYLYLTRANSFERASE SELO, MITOCHONDRIAL"/>
    <property type="match status" value="1"/>
</dbReference>
<protein>
    <recommendedName>
        <fullName evidence="8">Protein nucleotidyltransferase YdiU</fullName>
        <ecNumber evidence="8">2.7.7.-</ecNumber>
    </recommendedName>
    <alternativeName>
        <fullName evidence="8">Protein adenylyltransferase YdiU</fullName>
        <ecNumber evidence="8">2.7.7.108</ecNumber>
    </alternativeName>
    <alternativeName>
        <fullName evidence="8">Protein uridylyltransferase YdiU</fullName>
        <ecNumber evidence="8">2.7.7.-</ecNumber>
    </alternativeName>
</protein>
<keyword evidence="7 8" id="KW-0460">Magnesium</keyword>
<dbReference type="Pfam" id="PF02696">
    <property type="entry name" value="SelO"/>
    <property type="match status" value="1"/>
</dbReference>
<feature type="binding site" evidence="8">
    <location>
        <position position="166"/>
    </location>
    <ligand>
        <name>ATP</name>
        <dbReference type="ChEBI" id="CHEBI:30616"/>
    </ligand>
</feature>
<comment type="catalytic activity">
    <reaction evidence="8">
        <text>L-threonyl-[protein] + ATP = 3-O-(5'-adenylyl)-L-threonyl-[protein] + diphosphate</text>
        <dbReference type="Rhea" id="RHEA:54292"/>
        <dbReference type="Rhea" id="RHEA-COMP:11060"/>
        <dbReference type="Rhea" id="RHEA-COMP:13847"/>
        <dbReference type="ChEBI" id="CHEBI:30013"/>
        <dbReference type="ChEBI" id="CHEBI:30616"/>
        <dbReference type="ChEBI" id="CHEBI:33019"/>
        <dbReference type="ChEBI" id="CHEBI:138113"/>
        <dbReference type="EC" id="2.7.7.108"/>
    </reaction>
</comment>
<keyword evidence="4 8" id="KW-0479">Metal-binding</keyword>
<sequence length="475" mass="52523">MVAAQAPTPLQQPHWVHRNEPLLAQLGVSLDDPQLLTVLAGSAAPPPLKPFATVYSGHQFGHWAGQLGDGRALGLGELPYRDTASGSEQWLEVQLKGAGPTPYSRFADGRAVLRSSIREYLCSEAMHGLGIATTRALTLVASATPVQRERSERAAVVCRAARSFLRFGHFEHYHYSGQPERVAALADYLIERHFPQWLMLSEHQRHLNLFSHIVAATATTIAAWQAVGFAHGVLNTDNMSLLGDTLDYGPFGFLDRYQSGLICNHSDSSGRYAFDRQPMIGLWNLNALANAFLSLLPSEALVEQLGSYQQQFEQAYRDNMRAKLGLPTTASDTQVDSLVGEFLRLLESSGADYSRSMRALAWLGSNDEPQLATEIGASWTTSQWQQWRSDYSELVGSSALRSATRRRAMNAVNAKYILRNYLAEQAIEAAEAGDYQQVERLFKVLQHPYDEQPEHHRLAAVPPAWAESISVSCSS</sequence>
<gene>
    <name evidence="8" type="primary">ydiU</name>
    <name evidence="8" type="synonym">selO</name>
    <name evidence="9" type="ORF">E3W66_08100</name>
</gene>
<dbReference type="AlphaFoldDB" id="A0A4Y8UGQ6"/>
<dbReference type="GO" id="GO:0030145">
    <property type="term" value="F:manganese ion binding"/>
    <property type="evidence" value="ECO:0007669"/>
    <property type="project" value="UniProtKB-UniRule"/>
</dbReference>
<keyword evidence="8" id="KW-0464">Manganese</keyword>
<evidence type="ECO:0000313" key="9">
    <source>
        <dbReference type="EMBL" id="TFH67598.1"/>
    </source>
</evidence>